<reference evidence="4 5" key="1">
    <citation type="submission" date="2020-03" db="EMBL/GenBank/DDBJ databases">
        <title>Soil Listeria distribution.</title>
        <authorList>
            <person name="Liao J."/>
            <person name="Wiedmann M."/>
        </authorList>
    </citation>
    <scope>NUCLEOTIDE SEQUENCE [LARGE SCALE GENOMIC DNA]</scope>
    <source>
        <strain evidence="4 5">FSL L7-1515</strain>
    </source>
</reference>
<comment type="caution">
    <text evidence="4">The sequence shown here is derived from an EMBL/GenBank/DDBJ whole genome shotgun (WGS) entry which is preliminary data.</text>
</comment>
<evidence type="ECO:0000259" key="3">
    <source>
        <dbReference type="Pfam" id="PF02894"/>
    </source>
</evidence>
<dbReference type="PANTHER" id="PTHR43708">
    <property type="entry name" value="CONSERVED EXPRESSED OXIDOREDUCTASE (EUROFUNG)"/>
    <property type="match status" value="1"/>
</dbReference>
<feature type="domain" description="Gfo/Idh/MocA-like oxidoreductase N-terminal" evidence="2">
    <location>
        <begin position="3"/>
        <end position="118"/>
    </location>
</feature>
<evidence type="ECO:0000313" key="5">
    <source>
        <dbReference type="Proteomes" id="UP000587800"/>
    </source>
</evidence>
<dbReference type="Proteomes" id="UP000587800">
    <property type="component" value="Unassembled WGS sequence"/>
</dbReference>
<dbReference type="Pfam" id="PF02894">
    <property type="entry name" value="GFO_IDH_MocA_C"/>
    <property type="match status" value="1"/>
</dbReference>
<evidence type="ECO:0000256" key="1">
    <source>
        <dbReference type="ARBA" id="ARBA00010928"/>
    </source>
</evidence>
<proteinExistence type="inferred from homology"/>
<organism evidence="4 5">
    <name type="scientific">Listeria immobilis</name>
    <dbReference type="NCBI Taxonomy" id="2713502"/>
    <lineage>
        <taxon>Bacteria</taxon>
        <taxon>Bacillati</taxon>
        <taxon>Bacillota</taxon>
        <taxon>Bacilli</taxon>
        <taxon>Bacillales</taxon>
        <taxon>Listeriaceae</taxon>
        <taxon>Listeria</taxon>
    </lineage>
</organism>
<dbReference type="Pfam" id="PF01408">
    <property type="entry name" value="GFO_IDH_MocA"/>
    <property type="match status" value="1"/>
</dbReference>
<dbReference type="Gene3D" id="3.40.50.720">
    <property type="entry name" value="NAD(P)-binding Rossmann-like Domain"/>
    <property type="match status" value="1"/>
</dbReference>
<dbReference type="RefSeq" id="WP_185345994.1">
    <property type="nucleotide sequence ID" value="NZ_JAASTU010000008.1"/>
</dbReference>
<accession>A0ABR6SSK8</accession>
<dbReference type="InterPro" id="IPR036291">
    <property type="entry name" value="NAD(P)-bd_dom_sf"/>
</dbReference>
<dbReference type="InterPro" id="IPR051317">
    <property type="entry name" value="Gfo/Idh/MocA_oxidoreduct"/>
</dbReference>
<gene>
    <name evidence="4" type="ORF">HCJ59_01925</name>
</gene>
<evidence type="ECO:0000313" key="4">
    <source>
        <dbReference type="EMBL" id="MBC1508668.1"/>
    </source>
</evidence>
<dbReference type="NCBIfam" id="NF007574">
    <property type="entry name" value="PRK10206.1"/>
    <property type="match status" value="1"/>
</dbReference>
<dbReference type="InterPro" id="IPR004104">
    <property type="entry name" value="Gfo/Idh/MocA-like_OxRdtase_C"/>
</dbReference>
<dbReference type="SUPFAM" id="SSF51735">
    <property type="entry name" value="NAD(P)-binding Rossmann-fold domains"/>
    <property type="match status" value="1"/>
</dbReference>
<sequence length="338" mass="39584">MLKMGFIGNGKSTNRYHLPFILERENIQVKTIYNRNPKTATWDKIEGVHYTTNLEELLTDPEIQLITISTTQSSHFEYAKKVLENGKNVLVEKPFMMTYAEAKEIFELAKERGLIVQCYQNRRFDSDFLTAQKVIESGKLGELLEVEMHYDYFRPEIPESVHEFKFYNSYLYGHGCHTIDQVLSYFGKPDDIHYDVRQLLGEGRMNDYFDLDFYYGITKVSVKSSYFRIKARPSFVLYGKKGMFTKETKDRQEEHLKLFYMPSHKDFGIDLPEHYGTLTYVDDAGVWHEEKVISEVGDYGRVYDDLYEAIINGKPKQVTDEETLLQMEILEKGVEACK</sequence>
<dbReference type="PANTHER" id="PTHR43708:SF7">
    <property type="entry name" value="OXIDOREDUCTASE"/>
    <property type="match status" value="1"/>
</dbReference>
<feature type="domain" description="Gfo/Idh/MocA-like oxidoreductase C-terminal" evidence="3">
    <location>
        <begin position="133"/>
        <end position="337"/>
    </location>
</feature>
<protein>
    <submittedName>
        <fullName evidence="4">Oxidoreductase</fullName>
    </submittedName>
</protein>
<dbReference type="EMBL" id="JAASUB010000002">
    <property type="protein sequence ID" value="MBC1508668.1"/>
    <property type="molecule type" value="Genomic_DNA"/>
</dbReference>
<comment type="similarity">
    <text evidence="1">Belongs to the Gfo/Idh/MocA family.</text>
</comment>
<name>A0ABR6SSK8_9LIST</name>
<dbReference type="InterPro" id="IPR000683">
    <property type="entry name" value="Gfo/Idh/MocA-like_OxRdtase_N"/>
</dbReference>
<keyword evidence="5" id="KW-1185">Reference proteome</keyword>
<evidence type="ECO:0000259" key="2">
    <source>
        <dbReference type="Pfam" id="PF01408"/>
    </source>
</evidence>
<dbReference type="Gene3D" id="3.30.360.10">
    <property type="entry name" value="Dihydrodipicolinate Reductase, domain 2"/>
    <property type="match status" value="1"/>
</dbReference>